<gene>
    <name evidence="1" type="ORF">LCGC14_1329810</name>
</gene>
<dbReference type="EMBL" id="LAZR01008020">
    <property type="protein sequence ID" value="KKM81442.1"/>
    <property type="molecule type" value="Genomic_DNA"/>
</dbReference>
<evidence type="ECO:0000313" key="1">
    <source>
        <dbReference type="EMBL" id="KKM81442.1"/>
    </source>
</evidence>
<sequence>MGKVINVTIDENIELDPRHTKNMPDNIKQPLLATMTVACKRYNCTWRELVWKVKFYNNQPVISVKKR</sequence>
<protein>
    <submittedName>
        <fullName evidence="1">Uncharacterized protein</fullName>
    </submittedName>
</protein>
<reference evidence="1" key="1">
    <citation type="journal article" date="2015" name="Nature">
        <title>Complex archaea that bridge the gap between prokaryotes and eukaryotes.</title>
        <authorList>
            <person name="Spang A."/>
            <person name="Saw J.H."/>
            <person name="Jorgensen S.L."/>
            <person name="Zaremba-Niedzwiedzka K."/>
            <person name="Martijn J."/>
            <person name="Lind A.E."/>
            <person name="van Eijk R."/>
            <person name="Schleper C."/>
            <person name="Guy L."/>
            <person name="Ettema T.J."/>
        </authorList>
    </citation>
    <scope>NUCLEOTIDE SEQUENCE</scope>
</reference>
<comment type="caution">
    <text evidence="1">The sequence shown here is derived from an EMBL/GenBank/DDBJ whole genome shotgun (WGS) entry which is preliminary data.</text>
</comment>
<name>A0A0F9NJF4_9ZZZZ</name>
<dbReference type="AlphaFoldDB" id="A0A0F9NJF4"/>
<accession>A0A0F9NJF4</accession>
<proteinExistence type="predicted"/>
<organism evidence="1">
    <name type="scientific">marine sediment metagenome</name>
    <dbReference type="NCBI Taxonomy" id="412755"/>
    <lineage>
        <taxon>unclassified sequences</taxon>
        <taxon>metagenomes</taxon>
        <taxon>ecological metagenomes</taxon>
    </lineage>
</organism>